<evidence type="ECO:0000313" key="3">
    <source>
        <dbReference type="RGD" id="621497"/>
    </source>
</evidence>
<sequence>MKLSRIQGDCAAWRPVYLPPWLGTSLYLRASSDFKIGVALSWFYRCETLKRFPDFLDLVLYWEPDVFL</sequence>
<dbReference type="EMBL" id="CH473984">
    <property type="protein sequence ID" value="EDM11638.1"/>
    <property type="molecule type" value="Genomic_DNA"/>
</dbReference>
<name>A6JFP2_RAT</name>
<dbReference type="RGD" id="621497">
    <property type="gene designation" value="Sdcbp"/>
</dbReference>
<organism evidence="1 2">
    <name type="scientific">Rattus norvegicus</name>
    <name type="common">Rat</name>
    <dbReference type="NCBI Taxonomy" id="10116"/>
    <lineage>
        <taxon>Eukaryota</taxon>
        <taxon>Metazoa</taxon>
        <taxon>Chordata</taxon>
        <taxon>Craniata</taxon>
        <taxon>Vertebrata</taxon>
        <taxon>Euteleostomi</taxon>
        <taxon>Mammalia</taxon>
        <taxon>Eutheria</taxon>
        <taxon>Euarchontoglires</taxon>
        <taxon>Glires</taxon>
        <taxon>Rodentia</taxon>
        <taxon>Myomorpha</taxon>
        <taxon>Muroidea</taxon>
        <taxon>Muridae</taxon>
        <taxon>Murinae</taxon>
        <taxon>Rattus</taxon>
    </lineage>
</organism>
<dbReference type="AlphaFoldDB" id="A6JFP2"/>
<proteinExistence type="predicted"/>
<dbReference type="Proteomes" id="UP000234681">
    <property type="component" value="Chromosome 5"/>
</dbReference>
<evidence type="ECO:0000313" key="1">
    <source>
        <dbReference type="EMBL" id="EDM11638.1"/>
    </source>
</evidence>
<accession>A6JFP2</accession>
<protein>
    <submittedName>
        <fullName evidence="1">Syndecan binding protein, isoform CRA_c</fullName>
    </submittedName>
</protein>
<gene>
    <name evidence="1 3" type="primary">Sdcbp</name>
    <name evidence="1" type="ORF">rCG_30423</name>
</gene>
<reference evidence="2" key="1">
    <citation type="submission" date="2005-09" db="EMBL/GenBank/DDBJ databases">
        <authorList>
            <person name="Mural R.J."/>
            <person name="Li P.W."/>
            <person name="Adams M.D."/>
            <person name="Amanatides P.G."/>
            <person name="Baden-Tillson H."/>
            <person name="Barnstead M."/>
            <person name="Chin S.H."/>
            <person name="Dew I."/>
            <person name="Evans C.A."/>
            <person name="Ferriera S."/>
            <person name="Flanigan M."/>
            <person name="Fosler C."/>
            <person name="Glodek A."/>
            <person name="Gu Z."/>
            <person name="Holt R.A."/>
            <person name="Jennings D."/>
            <person name="Kraft C.L."/>
            <person name="Lu F."/>
            <person name="Nguyen T."/>
            <person name="Nusskern D.R."/>
            <person name="Pfannkoch C.M."/>
            <person name="Sitter C."/>
            <person name="Sutton G.G."/>
            <person name="Venter J.C."/>
            <person name="Wang Z."/>
            <person name="Woodage T."/>
            <person name="Zheng X.H."/>
            <person name="Zhong F."/>
        </authorList>
    </citation>
    <scope>NUCLEOTIDE SEQUENCE [LARGE SCALE GENOMIC DNA]</scope>
    <source>
        <strain>BN</strain>
        <strain evidence="2">Sprague-Dawley</strain>
    </source>
</reference>
<evidence type="ECO:0000313" key="2">
    <source>
        <dbReference type="Proteomes" id="UP000234681"/>
    </source>
</evidence>